<feature type="domain" description="Lpg0393-like VPS9-like" evidence="2">
    <location>
        <begin position="4"/>
        <end position="144"/>
    </location>
</feature>
<dbReference type="InterPro" id="IPR054178">
    <property type="entry name" value="Lpg0393-like_VPS9"/>
</dbReference>
<evidence type="ECO:0000259" key="2">
    <source>
        <dbReference type="Pfam" id="PF22035"/>
    </source>
</evidence>
<dbReference type="EMBL" id="UGPB01000001">
    <property type="protein sequence ID" value="STY30762.1"/>
    <property type="molecule type" value="Genomic_DNA"/>
</dbReference>
<gene>
    <name evidence="3" type="ORF">NCTC11532_02549</name>
</gene>
<protein>
    <submittedName>
        <fullName evidence="3">Uncharacterized protein</fullName>
    </submittedName>
</protein>
<dbReference type="InterPro" id="IPR041321">
    <property type="entry name" value="Lpg0393_HBD"/>
</dbReference>
<feature type="domain" description="Lpg0393 helical bundle" evidence="1">
    <location>
        <begin position="165"/>
        <end position="248"/>
    </location>
</feature>
<reference evidence="3 4" key="1">
    <citation type="submission" date="2018-06" db="EMBL/GenBank/DDBJ databases">
        <authorList>
            <consortium name="Pathogen Informatics"/>
            <person name="Doyle S."/>
        </authorList>
    </citation>
    <scope>NUCLEOTIDE SEQUENCE [LARGE SCALE GENOMIC DNA]</scope>
    <source>
        <strain evidence="3 4">NCTC11532</strain>
    </source>
</reference>
<evidence type="ECO:0000313" key="3">
    <source>
        <dbReference type="EMBL" id="STY30762.1"/>
    </source>
</evidence>
<dbReference type="AlphaFoldDB" id="A0A378LWV1"/>
<dbReference type="OrthoDB" id="5648585at2"/>
<name>A0A378LWV1_9GAMM</name>
<keyword evidence="4" id="KW-1185">Reference proteome</keyword>
<dbReference type="Pfam" id="PF18534">
    <property type="entry name" value="HBD"/>
    <property type="match status" value="1"/>
</dbReference>
<evidence type="ECO:0000313" key="4">
    <source>
        <dbReference type="Proteomes" id="UP000255297"/>
    </source>
</evidence>
<dbReference type="Proteomes" id="UP000255297">
    <property type="component" value="Unassembled WGS sequence"/>
</dbReference>
<sequence>MLSSSFEYIKALREGKYLLFLKWIDFITNKYELMNADDTVNFLIYDWLNHGCGELDVQNLAVLCAVHYLEEKALQGKLDYALQSITIALFICMVFQKKGLQLILLPEKDVSRETVNQLVEEKILQLNPFTYKELLEDMQSQFYQRVNEVDKKEVADEFQKIYAITKPRYLLEEYILYLERLKLKDDALYITRLSMANRLLVFLYEQTEMNLEVSREIAHYVNALRELHAGKEELDRLDSISPPSILENTWRWVAGAGITFFHIFLKNTSLSELISEKATGTTTGSVEPGKEYNGFTL</sequence>
<dbReference type="Pfam" id="PF22035">
    <property type="entry name" value="Lpg0393_VPS9"/>
    <property type="match status" value="1"/>
</dbReference>
<evidence type="ECO:0000259" key="1">
    <source>
        <dbReference type="Pfam" id="PF18534"/>
    </source>
</evidence>
<organism evidence="3 4">
    <name type="scientific">Legionella wadsworthii</name>
    <dbReference type="NCBI Taxonomy" id="28088"/>
    <lineage>
        <taxon>Bacteria</taxon>
        <taxon>Pseudomonadati</taxon>
        <taxon>Pseudomonadota</taxon>
        <taxon>Gammaproteobacteria</taxon>
        <taxon>Legionellales</taxon>
        <taxon>Legionellaceae</taxon>
        <taxon>Legionella</taxon>
    </lineage>
</organism>
<proteinExistence type="predicted"/>
<dbReference type="RefSeq" id="WP_031563409.1">
    <property type="nucleotide sequence ID" value="NZ_CAAAIS010000004.1"/>
</dbReference>
<dbReference type="STRING" id="1122170.GCA_000701265_02507"/>
<accession>A0A378LWV1</accession>